<dbReference type="InterPro" id="IPR006015">
    <property type="entry name" value="Universal_stress_UspA"/>
</dbReference>
<dbReference type="InterPro" id="IPR006016">
    <property type="entry name" value="UspA"/>
</dbReference>
<comment type="similarity">
    <text evidence="1 2">Belongs to the universal stress protein A family.</text>
</comment>
<evidence type="ECO:0000256" key="1">
    <source>
        <dbReference type="ARBA" id="ARBA00008791"/>
    </source>
</evidence>
<name>A0ABT8TLE9_9GAMM</name>
<accession>A0ABT8TLE9</accession>
<keyword evidence="5" id="KW-1185">Reference proteome</keyword>
<comment type="subcellular location">
    <subcellularLocation>
        <location evidence="2">Cytoplasm</location>
    </subcellularLocation>
</comment>
<evidence type="ECO:0000313" key="5">
    <source>
        <dbReference type="Proteomes" id="UP001168380"/>
    </source>
</evidence>
<protein>
    <recommendedName>
        <fullName evidence="2">Universal stress protein</fullName>
    </recommendedName>
</protein>
<evidence type="ECO:0000259" key="3">
    <source>
        <dbReference type="Pfam" id="PF00582"/>
    </source>
</evidence>
<sequence length="144" mass="15734">MASYTRILVAVALGDDHQARQLLEKALSLTSARNIHVVHVEEHPVTGLGDLTGRNHAMNEAQIRQRVFPALRELSDAYGLNSEHLHIVFGDPAPEIHALAQKLPSDLVVIGSHGSRGLKRLFGTTADDIVHSARMDTLMVYTDG</sequence>
<feature type="domain" description="UspA" evidence="3">
    <location>
        <begin position="4"/>
        <end position="140"/>
    </location>
</feature>
<gene>
    <name evidence="4" type="ORF">QWI16_17205</name>
</gene>
<dbReference type="EMBL" id="JAULRT010000062">
    <property type="protein sequence ID" value="MDO3383923.1"/>
    <property type="molecule type" value="Genomic_DNA"/>
</dbReference>
<proteinExistence type="inferred from homology"/>
<evidence type="ECO:0000256" key="2">
    <source>
        <dbReference type="PIRNR" id="PIRNR006276"/>
    </source>
</evidence>
<keyword evidence="2" id="KW-0963">Cytoplasm</keyword>
<organism evidence="4 5">
    <name type="scientific">Gilvimarinus algae</name>
    <dbReference type="NCBI Taxonomy" id="3058037"/>
    <lineage>
        <taxon>Bacteria</taxon>
        <taxon>Pseudomonadati</taxon>
        <taxon>Pseudomonadota</taxon>
        <taxon>Gammaproteobacteria</taxon>
        <taxon>Cellvibrionales</taxon>
        <taxon>Cellvibrionaceae</taxon>
        <taxon>Gilvimarinus</taxon>
    </lineage>
</organism>
<dbReference type="Proteomes" id="UP001168380">
    <property type="component" value="Unassembled WGS sequence"/>
</dbReference>
<dbReference type="PIRSF" id="PIRSF006276">
    <property type="entry name" value="UspA"/>
    <property type="match status" value="1"/>
</dbReference>
<dbReference type="PRINTS" id="PR01438">
    <property type="entry name" value="UNVRSLSTRESS"/>
</dbReference>
<dbReference type="PANTHER" id="PTHR46268">
    <property type="entry name" value="STRESS RESPONSE PROTEIN NHAX"/>
    <property type="match status" value="1"/>
</dbReference>
<comment type="caution">
    <text evidence="4">The sequence shown here is derived from an EMBL/GenBank/DDBJ whole genome shotgun (WGS) entry which is preliminary data.</text>
</comment>
<dbReference type="Gene3D" id="3.40.50.12370">
    <property type="match status" value="1"/>
</dbReference>
<reference evidence="4" key="1">
    <citation type="submission" date="2023-07" db="EMBL/GenBank/DDBJ databases">
        <title>Gilvimarinus algae sp. nov., isolated from the surface of Kelp.</title>
        <authorList>
            <person name="Sun Y.Y."/>
            <person name="Gong Y."/>
            <person name="Du Z.J."/>
        </authorList>
    </citation>
    <scope>NUCLEOTIDE SEQUENCE</scope>
    <source>
        <strain evidence="4">SDUM040014</strain>
    </source>
</reference>
<dbReference type="RefSeq" id="WP_302715060.1">
    <property type="nucleotide sequence ID" value="NZ_JAULRT010000062.1"/>
</dbReference>
<dbReference type="SUPFAM" id="SSF52402">
    <property type="entry name" value="Adenine nucleotide alpha hydrolases-like"/>
    <property type="match status" value="1"/>
</dbReference>
<dbReference type="Pfam" id="PF00582">
    <property type="entry name" value="Usp"/>
    <property type="match status" value="1"/>
</dbReference>
<dbReference type="PANTHER" id="PTHR46268:SF15">
    <property type="entry name" value="UNIVERSAL STRESS PROTEIN HP_0031"/>
    <property type="match status" value="1"/>
</dbReference>
<evidence type="ECO:0000313" key="4">
    <source>
        <dbReference type="EMBL" id="MDO3383923.1"/>
    </source>
</evidence>